<gene>
    <name evidence="1" type="ORF">LK12_13535</name>
</gene>
<dbReference type="AlphaFoldDB" id="A0A0B1ZRA3"/>
<protein>
    <recommendedName>
        <fullName evidence="3">Cupin 2 conserved barrel domain-containing protein</fullName>
    </recommendedName>
</protein>
<dbReference type="Proteomes" id="UP000031057">
    <property type="component" value="Unassembled WGS sequence"/>
</dbReference>
<keyword evidence="2" id="KW-1185">Reference proteome</keyword>
<organism evidence="1 2">
    <name type="scientific">Novosphingobium malaysiense</name>
    <dbReference type="NCBI Taxonomy" id="1348853"/>
    <lineage>
        <taxon>Bacteria</taxon>
        <taxon>Pseudomonadati</taxon>
        <taxon>Pseudomonadota</taxon>
        <taxon>Alphaproteobacteria</taxon>
        <taxon>Sphingomonadales</taxon>
        <taxon>Sphingomonadaceae</taxon>
        <taxon>Novosphingobium</taxon>
    </lineage>
</organism>
<sequence>MAKVLVVEPDKAVETSMPAGMHGQGKVFAAVTADRFPLELHRCELEPGERLAIGPREADTVLYVWTGGIGAGGCSLPAGSSVIVERGASEIIQAGFEGAVVLVFAGTEAGRGEGGHVHLLPRSRVPACERMSEQSDTGGAIHADSDCPSCEVWLHENHFSGTAPPTAEEAAKGVHSHSEDEIIVVLDGTMRLGGKLVGPGTALAIAADTLYSFTPGPEGLSFVNFRAHRPGDIRFVEGPSMSETGIWREILPRPEYLEPLA</sequence>
<dbReference type="SUPFAM" id="SSF51182">
    <property type="entry name" value="RmlC-like cupins"/>
    <property type="match status" value="1"/>
</dbReference>
<evidence type="ECO:0000313" key="2">
    <source>
        <dbReference type="Proteomes" id="UP000031057"/>
    </source>
</evidence>
<dbReference type="EMBL" id="JTDI01000003">
    <property type="protein sequence ID" value="KHK91778.1"/>
    <property type="molecule type" value="Genomic_DNA"/>
</dbReference>
<evidence type="ECO:0000313" key="1">
    <source>
        <dbReference type="EMBL" id="KHK91778.1"/>
    </source>
</evidence>
<dbReference type="InterPro" id="IPR011051">
    <property type="entry name" value="RmlC_Cupin_sf"/>
</dbReference>
<dbReference type="STRING" id="1348853.LK12_13535"/>
<comment type="caution">
    <text evidence="1">The sequence shown here is derived from an EMBL/GenBank/DDBJ whole genome shotgun (WGS) entry which is preliminary data.</text>
</comment>
<name>A0A0B1ZRA3_9SPHN</name>
<dbReference type="RefSeq" id="WP_039284596.1">
    <property type="nucleotide sequence ID" value="NZ_JTDI01000003.1"/>
</dbReference>
<evidence type="ECO:0008006" key="3">
    <source>
        <dbReference type="Google" id="ProtNLM"/>
    </source>
</evidence>
<dbReference type="OrthoDB" id="7497818at2"/>
<reference evidence="1 2" key="1">
    <citation type="submission" date="2014-10" db="EMBL/GenBank/DDBJ databases">
        <title>Genome sequence of Novosphingobium malaysiense MUSC 273(T).</title>
        <authorList>
            <person name="Lee L.-H."/>
        </authorList>
    </citation>
    <scope>NUCLEOTIDE SEQUENCE [LARGE SCALE GENOMIC DNA]</scope>
    <source>
        <strain evidence="1 2">MUSC 273</strain>
    </source>
</reference>
<accession>A0A0B1ZRA3</accession>
<proteinExistence type="predicted"/>